<feature type="compositionally biased region" description="Low complexity" evidence="1">
    <location>
        <begin position="136"/>
        <end position="186"/>
    </location>
</feature>
<evidence type="ECO:0000256" key="2">
    <source>
        <dbReference type="SAM" id="Phobius"/>
    </source>
</evidence>
<feature type="signal peptide" evidence="3">
    <location>
        <begin position="1"/>
        <end position="24"/>
    </location>
</feature>
<reference evidence="5" key="3">
    <citation type="submission" date="2025-09" db="UniProtKB">
        <authorList>
            <consortium name="Ensembl"/>
        </authorList>
    </citation>
    <scope>IDENTIFICATION</scope>
</reference>
<dbReference type="InterPro" id="IPR013106">
    <property type="entry name" value="Ig_V-set"/>
</dbReference>
<keyword evidence="3" id="KW-0732">Signal</keyword>
<dbReference type="InterPro" id="IPR013783">
    <property type="entry name" value="Ig-like_fold"/>
</dbReference>
<evidence type="ECO:0000256" key="1">
    <source>
        <dbReference type="SAM" id="MobiDB-lite"/>
    </source>
</evidence>
<dbReference type="GO" id="GO:0060097">
    <property type="term" value="P:cytoskeletal rearrangement involved in phagocytosis, engulfment"/>
    <property type="evidence" value="ECO:0007669"/>
    <property type="project" value="TreeGrafter"/>
</dbReference>
<keyword evidence="2" id="KW-0472">Membrane</keyword>
<dbReference type="AlphaFoldDB" id="A0AAQ4S3Q5"/>
<feature type="chain" id="PRO_5042863167" description="Ig-like domain-containing protein" evidence="3">
    <location>
        <begin position="25"/>
        <end position="260"/>
    </location>
</feature>
<dbReference type="GO" id="GO:0043277">
    <property type="term" value="P:apoptotic cell clearance"/>
    <property type="evidence" value="ECO:0007669"/>
    <property type="project" value="TreeGrafter"/>
</dbReference>
<evidence type="ECO:0000256" key="3">
    <source>
        <dbReference type="SAM" id="SignalP"/>
    </source>
</evidence>
<evidence type="ECO:0000259" key="4">
    <source>
        <dbReference type="PROSITE" id="PS50835"/>
    </source>
</evidence>
<dbReference type="InterPro" id="IPR007110">
    <property type="entry name" value="Ig-like_dom"/>
</dbReference>
<dbReference type="PANTHER" id="PTHR46608:SF3">
    <property type="entry name" value="T-CELL IMMUNOGLOBULIN AND MUCIN DOMAIN-CONTAINING PROTEIN 4"/>
    <property type="match status" value="1"/>
</dbReference>
<dbReference type="SMART" id="SM00409">
    <property type="entry name" value="IG"/>
    <property type="match status" value="1"/>
</dbReference>
<dbReference type="Ensembl" id="ENSGACT00000080833.1">
    <property type="protein sequence ID" value="ENSGACP00000070604.1"/>
    <property type="gene ID" value="ENSGACG00000020888.2"/>
</dbReference>
<dbReference type="Pfam" id="PF07686">
    <property type="entry name" value="V-set"/>
    <property type="match status" value="1"/>
</dbReference>
<dbReference type="Gene3D" id="2.60.40.10">
    <property type="entry name" value="Immunoglobulins"/>
    <property type="match status" value="1"/>
</dbReference>
<accession>A0AAQ4S3Q5</accession>
<feature type="domain" description="Ig-like" evidence="4">
    <location>
        <begin position="3"/>
        <end position="113"/>
    </location>
</feature>
<dbReference type="GeneTree" id="ENSGT00940000161609"/>
<organism evidence="5 6">
    <name type="scientific">Gasterosteus aculeatus aculeatus</name>
    <name type="common">three-spined stickleback</name>
    <dbReference type="NCBI Taxonomy" id="481459"/>
    <lineage>
        <taxon>Eukaryota</taxon>
        <taxon>Metazoa</taxon>
        <taxon>Chordata</taxon>
        <taxon>Craniata</taxon>
        <taxon>Vertebrata</taxon>
        <taxon>Euteleostomi</taxon>
        <taxon>Actinopterygii</taxon>
        <taxon>Neopterygii</taxon>
        <taxon>Teleostei</taxon>
        <taxon>Neoteleostei</taxon>
        <taxon>Acanthomorphata</taxon>
        <taxon>Eupercaria</taxon>
        <taxon>Perciformes</taxon>
        <taxon>Cottioidei</taxon>
        <taxon>Gasterosteales</taxon>
        <taxon>Gasterosteidae</taxon>
        <taxon>Gasterosteus</taxon>
    </lineage>
</organism>
<reference evidence="5" key="2">
    <citation type="submission" date="2025-08" db="UniProtKB">
        <authorList>
            <consortium name="Ensembl"/>
        </authorList>
    </citation>
    <scope>IDENTIFICATION</scope>
</reference>
<proteinExistence type="predicted"/>
<dbReference type="PROSITE" id="PS50835">
    <property type="entry name" value="IG_LIKE"/>
    <property type="match status" value="1"/>
</dbReference>
<dbReference type="InterPro" id="IPR003599">
    <property type="entry name" value="Ig_sub"/>
</dbReference>
<dbReference type="PANTHER" id="PTHR46608">
    <property type="entry name" value="T-CELL IMMUNOGLOBULIN AND MUCIN DOMAIN-CONTAINING PROTEIN 4"/>
    <property type="match status" value="1"/>
</dbReference>
<evidence type="ECO:0000313" key="5">
    <source>
        <dbReference type="Ensembl" id="ENSGACP00000070604.1"/>
    </source>
</evidence>
<dbReference type="SUPFAM" id="SSF48726">
    <property type="entry name" value="Immunoglobulin"/>
    <property type="match status" value="1"/>
</dbReference>
<dbReference type="InterPro" id="IPR036179">
    <property type="entry name" value="Ig-like_dom_sf"/>
</dbReference>
<protein>
    <recommendedName>
        <fullName evidence="4">Ig-like domain-containing protein</fullName>
    </recommendedName>
</protein>
<keyword evidence="6" id="KW-1185">Reference proteome</keyword>
<feature type="region of interest" description="Disordered" evidence="1">
    <location>
        <begin position="130"/>
        <end position="186"/>
    </location>
</feature>
<keyword evidence="2" id="KW-1133">Transmembrane helix</keyword>
<name>A0AAQ4S3Q5_GASAC</name>
<sequence length="260" mass="27353">MKPSLVDFMMKILLLLALLTGSEGSSVVVGVLGGDVTLPCAYDSGRYGRLSVCWGRGSIPASGCGDQLVSTDGHEAAGPSGRHRLLGRLEDGDVSMTILNVSRADAGRYGCRVDIPGWFNDDKHHFDVDVEEAPQTTTSMTSTGETTTTNRDTTGTTQSTTGTTHTTGHVTSTQRLPTSSSSGAEGSSSVSVVLVCVLLGLASLVAAAVFVIALRRTRPGKISRPLVFSSLAFRSPSSREPAVENVYQMEADGGEYEYCP</sequence>
<keyword evidence="2" id="KW-0812">Transmembrane</keyword>
<dbReference type="GO" id="GO:0001786">
    <property type="term" value="F:phosphatidylserine binding"/>
    <property type="evidence" value="ECO:0007669"/>
    <property type="project" value="TreeGrafter"/>
</dbReference>
<evidence type="ECO:0000313" key="6">
    <source>
        <dbReference type="Proteomes" id="UP000007635"/>
    </source>
</evidence>
<dbReference type="Proteomes" id="UP000007635">
    <property type="component" value="Chromosome VII"/>
</dbReference>
<feature type="transmembrane region" description="Helical" evidence="2">
    <location>
        <begin position="190"/>
        <end position="214"/>
    </location>
</feature>
<reference evidence="5 6" key="1">
    <citation type="journal article" date="2021" name="G3 (Bethesda)">
        <title>Improved contiguity of the threespine stickleback genome using long-read sequencing.</title>
        <authorList>
            <person name="Nath S."/>
            <person name="Shaw D.E."/>
            <person name="White M.A."/>
        </authorList>
    </citation>
    <scope>NUCLEOTIDE SEQUENCE [LARGE SCALE GENOMIC DNA]</scope>
    <source>
        <strain evidence="5 6">Lake Benthic</strain>
    </source>
</reference>